<feature type="transmembrane region" description="Helical" evidence="1">
    <location>
        <begin position="403"/>
        <end position="425"/>
    </location>
</feature>
<feature type="transmembrane region" description="Helical" evidence="1">
    <location>
        <begin position="188"/>
        <end position="208"/>
    </location>
</feature>
<evidence type="ECO:0000313" key="3">
    <source>
        <dbReference type="Proteomes" id="UP000199135"/>
    </source>
</evidence>
<name>A0A1H6IAW9_9ACTN</name>
<protein>
    <submittedName>
        <fullName evidence="2">ABC-2 type transport system permease protein</fullName>
    </submittedName>
</protein>
<dbReference type="RefSeq" id="WP_078687066.1">
    <property type="nucleotide sequence ID" value="NZ_FNWT01000002.1"/>
</dbReference>
<evidence type="ECO:0000256" key="1">
    <source>
        <dbReference type="SAM" id="Phobius"/>
    </source>
</evidence>
<feature type="transmembrane region" description="Helical" evidence="1">
    <location>
        <begin position="352"/>
        <end position="372"/>
    </location>
</feature>
<organism evidence="2 3">
    <name type="scientific">Parafannyhessea umbonata</name>
    <dbReference type="NCBI Taxonomy" id="604330"/>
    <lineage>
        <taxon>Bacteria</taxon>
        <taxon>Bacillati</taxon>
        <taxon>Actinomycetota</taxon>
        <taxon>Coriobacteriia</taxon>
        <taxon>Coriobacteriales</taxon>
        <taxon>Atopobiaceae</taxon>
        <taxon>Parafannyhessea</taxon>
    </lineage>
</organism>
<keyword evidence="3" id="KW-1185">Reference proteome</keyword>
<dbReference type="EMBL" id="FNWT01000002">
    <property type="protein sequence ID" value="SEH44000.1"/>
    <property type="molecule type" value="Genomic_DNA"/>
</dbReference>
<dbReference type="Pfam" id="PF16949">
    <property type="entry name" value="ABC_tran_2"/>
    <property type="match status" value="1"/>
</dbReference>
<feature type="transmembrane region" description="Helical" evidence="1">
    <location>
        <begin position="312"/>
        <end position="332"/>
    </location>
</feature>
<accession>A0A1H6IAW9</accession>
<gene>
    <name evidence="2" type="ORF">SAMN05216447_102188</name>
</gene>
<sequence>MLRVLIRKQLLELFKSLIINPKTGRRRSGWGLLSFVALLMALFAGLGVLFLNTTIGLGSAMVELGLDWLLLSVMALVAMTMGLFGSVFNTFSSLYLPKDNEFLMSLPISSLKLLFARFIGVYVMSLLYSAWVWIPAVIGYWTLVPLSAASVLCPILMTFVIALVVSVLSCVLGWVVAKIASKAKGHSLVTMVVSLTGIALYYVIYFWAVEKLENLGQNAGEVASFMQQWFRYVSLMGRAAQGDFGAFATVVAVGVALTAVCLWVLSRNYGKLVLQNAHVGRTASKSYTFASTDSGTALLKREFVRFGANPTWMLNCALGLILMPAGAIFALVKAADVQAFMAEAPADAPVMTVLPVVVAGFICMLVSTDDIAAPSVSLEGKNLWIVQTLPVDMREVLLAKERMAVLLNVAAIMPTTIILGIVFGIPANQIVMMLAFVILFACVMTDAALILDISHLNLNWTEEVAVIKSGVSVAVALFGGWILSAAIVAVGIFASPRLGTEITLDIMIAVLVVVSLAMKHWLMPRAAKALSYAG</sequence>
<feature type="transmembrane region" description="Helical" evidence="1">
    <location>
        <begin position="244"/>
        <end position="265"/>
    </location>
</feature>
<proteinExistence type="predicted"/>
<reference evidence="2 3" key="1">
    <citation type="submission" date="2016-10" db="EMBL/GenBank/DDBJ databases">
        <authorList>
            <person name="Varghese N."/>
            <person name="Submissions S."/>
        </authorList>
    </citation>
    <scope>NUCLEOTIDE SEQUENCE [LARGE SCALE GENOMIC DNA]</scope>
    <source>
        <strain evidence="2 3">WCP15</strain>
    </source>
</reference>
<keyword evidence="1" id="KW-1133">Transmembrane helix</keyword>
<keyword evidence="1" id="KW-0812">Transmembrane</keyword>
<evidence type="ECO:0000313" key="2">
    <source>
        <dbReference type="EMBL" id="SEH44000.1"/>
    </source>
</evidence>
<comment type="caution">
    <text evidence="2">The sequence shown here is derived from an EMBL/GenBank/DDBJ whole genome shotgun (WGS) entry which is preliminary data.</text>
</comment>
<feature type="transmembrane region" description="Helical" evidence="1">
    <location>
        <begin position="155"/>
        <end position="176"/>
    </location>
</feature>
<feature type="transmembrane region" description="Helical" evidence="1">
    <location>
        <begin position="71"/>
        <end position="97"/>
    </location>
</feature>
<feature type="transmembrane region" description="Helical" evidence="1">
    <location>
        <begin position="506"/>
        <end position="522"/>
    </location>
</feature>
<feature type="transmembrane region" description="Helical" evidence="1">
    <location>
        <begin position="471"/>
        <end position="494"/>
    </location>
</feature>
<feature type="transmembrane region" description="Helical" evidence="1">
    <location>
        <begin position="30"/>
        <end position="51"/>
    </location>
</feature>
<feature type="transmembrane region" description="Helical" evidence="1">
    <location>
        <begin position="431"/>
        <end position="451"/>
    </location>
</feature>
<feature type="transmembrane region" description="Helical" evidence="1">
    <location>
        <begin position="118"/>
        <end position="143"/>
    </location>
</feature>
<dbReference type="InterPro" id="IPR031599">
    <property type="entry name" value="ABC_tran_2"/>
</dbReference>
<dbReference type="Proteomes" id="UP000199135">
    <property type="component" value="Unassembled WGS sequence"/>
</dbReference>
<keyword evidence="1" id="KW-0472">Membrane</keyword>